<keyword evidence="2 6" id="KW-0805">Transcription regulation</keyword>
<dbReference type="InterPro" id="IPR014284">
    <property type="entry name" value="RNA_pol_sigma-70_dom"/>
</dbReference>
<name>B5E906_CITBB</name>
<comment type="similarity">
    <text evidence="1 6">Belongs to the sigma-70 factor family. ECF subfamily.</text>
</comment>
<protein>
    <recommendedName>
        <fullName evidence="6">RNA polymerase sigma factor</fullName>
    </recommendedName>
</protein>
<evidence type="ECO:0000256" key="1">
    <source>
        <dbReference type="ARBA" id="ARBA00010641"/>
    </source>
</evidence>
<dbReference type="EMBL" id="CP001124">
    <property type="protein sequence ID" value="ACH40170.2"/>
    <property type="molecule type" value="Genomic_DNA"/>
</dbReference>
<dbReference type="RefSeq" id="WP_012531602.1">
    <property type="nucleotide sequence ID" value="NC_011146.1"/>
</dbReference>
<dbReference type="InterPro" id="IPR013325">
    <property type="entry name" value="RNA_pol_sigma_r2"/>
</dbReference>
<dbReference type="GO" id="GO:0016987">
    <property type="term" value="F:sigma factor activity"/>
    <property type="evidence" value="ECO:0007669"/>
    <property type="project" value="UniProtKB-KW"/>
</dbReference>
<dbReference type="InterPro" id="IPR013324">
    <property type="entry name" value="RNA_pol_sigma_r3/r4-like"/>
</dbReference>
<dbReference type="SUPFAM" id="SSF88659">
    <property type="entry name" value="Sigma3 and sigma4 domains of RNA polymerase sigma factors"/>
    <property type="match status" value="1"/>
</dbReference>
<sequence length="268" mass="30397">MPEQTDRNNLKVLPELFDQLYRDNLDLVYKLALGLTGNIADAEEVTQEAFLKAFRSYHTFREECAFSTWIYRIAINVSKDYLRQRAKLPVPALTEDLGYLLEEVLDPNPDNNPETALLANLARDKCLHSLTECLPLEQRKVFCLAITLGLPHKLVAEILECSVASVKTSLHRAKARWFGYMDDRCQLINKSGSCSCKQWVRFGVSQGWFSAEAAAASSSADMVQVKEDIGAMKALRVIYQSSCRKNADETYVKRIREGIESKEWGIFC</sequence>
<dbReference type="STRING" id="404380.Gbem_3169"/>
<evidence type="ECO:0000256" key="5">
    <source>
        <dbReference type="ARBA" id="ARBA00023163"/>
    </source>
</evidence>
<dbReference type="Gene3D" id="1.10.1740.10">
    <property type="match status" value="1"/>
</dbReference>
<dbReference type="HOGENOM" id="CLU_047691_0_0_7"/>
<dbReference type="GO" id="GO:0006352">
    <property type="term" value="P:DNA-templated transcription initiation"/>
    <property type="evidence" value="ECO:0007669"/>
    <property type="project" value="InterPro"/>
</dbReference>
<reference evidence="9 10" key="2">
    <citation type="journal article" date="2010" name="BMC Genomics">
        <title>The genome of Geobacter bemidjiensis, exemplar for the subsurface clade of Geobacter species that predominate in Fe(III)-reducing subsurface environments.</title>
        <authorList>
            <person name="Aklujkar M."/>
            <person name="Young N.D."/>
            <person name="Holmes D."/>
            <person name="Chavan M."/>
            <person name="Risso C."/>
            <person name="Kiss H.E."/>
            <person name="Han C.S."/>
            <person name="Land M.L."/>
            <person name="Lovley D.R."/>
        </authorList>
    </citation>
    <scope>NUCLEOTIDE SEQUENCE [LARGE SCALE GENOMIC DNA]</scope>
    <source>
        <strain evidence="10">ATCC BAA-1014 / DSM 16622 / JCM 12645 / Bem</strain>
    </source>
</reference>
<dbReference type="NCBIfam" id="TIGR02937">
    <property type="entry name" value="sigma70-ECF"/>
    <property type="match status" value="1"/>
</dbReference>
<evidence type="ECO:0000313" key="9">
    <source>
        <dbReference type="EMBL" id="ACH40170.2"/>
    </source>
</evidence>
<gene>
    <name evidence="9" type="ordered locus">Gbem_3169</name>
</gene>
<dbReference type="Proteomes" id="UP000008825">
    <property type="component" value="Chromosome"/>
</dbReference>
<accession>B5E906</accession>
<evidence type="ECO:0000256" key="3">
    <source>
        <dbReference type="ARBA" id="ARBA00023082"/>
    </source>
</evidence>
<dbReference type="KEGG" id="gbm:Gbem_3169"/>
<dbReference type="InterPro" id="IPR036388">
    <property type="entry name" value="WH-like_DNA-bd_sf"/>
</dbReference>
<dbReference type="AlphaFoldDB" id="B5E906"/>
<dbReference type="PROSITE" id="PS01063">
    <property type="entry name" value="SIGMA70_ECF"/>
    <property type="match status" value="1"/>
</dbReference>
<dbReference type="Gene3D" id="1.10.10.10">
    <property type="entry name" value="Winged helix-like DNA-binding domain superfamily/Winged helix DNA-binding domain"/>
    <property type="match status" value="1"/>
</dbReference>
<dbReference type="PANTHER" id="PTHR43133">
    <property type="entry name" value="RNA POLYMERASE ECF-TYPE SIGMA FACTO"/>
    <property type="match status" value="1"/>
</dbReference>
<keyword evidence="5 6" id="KW-0804">Transcription</keyword>
<keyword evidence="3 6" id="KW-0731">Sigma factor</keyword>
<feature type="domain" description="RNA polymerase sigma-70 region 2" evidence="7">
    <location>
        <begin position="20"/>
        <end position="86"/>
    </location>
</feature>
<evidence type="ECO:0000313" key="10">
    <source>
        <dbReference type="Proteomes" id="UP000008825"/>
    </source>
</evidence>
<proteinExistence type="inferred from homology"/>
<dbReference type="Pfam" id="PF04542">
    <property type="entry name" value="Sigma70_r2"/>
    <property type="match status" value="1"/>
</dbReference>
<feature type="domain" description="RNA polymerase sigma factor 70 region 4 type 2" evidence="8">
    <location>
        <begin position="126"/>
        <end position="176"/>
    </location>
</feature>
<dbReference type="InterPro" id="IPR000838">
    <property type="entry name" value="RNA_pol_sigma70_ECF_CS"/>
</dbReference>
<dbReference type="InterPro" id="IPR013249">
    <property type="entry name" value="RNA_pol_sigma70_r4_t2"/>
</dbReference>
<evidence type="ECO:0000256" key="4">
    <source>
        <dbReference type="ARBA" id="ARBA00023125"/>
    </source>
</evidence>
<organism evidence="9 10">
    <name type="scientific">Citrifermentans bemidjiense (strain ATCC BAA-1014 / DSM 16622 / JCM 12645 / Bem)</name>
    <name type="common">Geobacter bemidjiensis</name>
    <dbReference type="NCBI Taxonomy" id="404380"/>
    <lineage>
        <taxon>Bacteria</taxon>
        <taxon>Pseudomonadati</taxon>
        <taxon>Thermodesulfobacteriota</taxon>
        <taxon>Desulfuromonadia</taxon>
        <taxon>Geobacterales</taxon>
        <taxon>Geobacteraceae</taxon>
        <taxon>Citrifermentans</taxon>
    </lineage>
</organism>
<dbReference type="Pfam" id="PF08281">
    <property type="entry name" value="Sigma70_r4_2"/>
    <property type="match status" value="1"/>
</dbReference>
<dbReference type="InterPro" id="IPR007627">
    <property type="entry name" value="RNA_pol_sigma70_r2"/>
</dbReference>
<keyword evidence="4 6" id="KW-0238">DNA-binding</keyword>
<evidence type="ECO:0000259" key="8">
    <source>
        <dbReference type="Pfam" id="PF08281"/>
    </source>
</evidence>
<evidence type="ECO:0000256" key="2">
    <source>
        <dbReference type="ARBA" id="ARBA00023015"/>
    </source>
</evidence>
<keyword evidence="10" id="KW-1185">Reference proteome</keyword>
<evidence type="ECO:0000256" key="6">
    <source>
        <dbReference type="RuleBase" id="RU000716"/>
    </source>
</evidence>
<dbReference type="SUPFAM" id="SSF88946">
    <property type="entry name" value="Sigma2 domain of RNA polymerase sigma factors"/>
    <property type="match status" value="1"/>
</dbReference>
<dbReference type="InterPro" id="IPR039425">
    <property type="entry name" value="RNA_pol_sigma-70-like"/>
</dbReference>
<dbReference type="eggNOG" id="COG1595">
    <property type="taxonomic scope" value="Bacteria"/>
</dbReference>
<dbReference type="PANTHER" id="PTHR43133:SF8">
    <property type="entry name" value="RNA POLYMERASE SIGMA FACTOR HI_1459-RELATED"/>
    <property type="match status" value="1"/>
</dbReference>
<evidence type="ECO:0000259" key="7">
    <source>
        <dbReference type="Pfam" id="PF04542"/>
    </source>
</evidence>
<reference evidence="9 10" key="1">
    <citation type="submission" date="2008-07" db="EMBL/GenBank/DDBJ databases">
        <title>Complete sequence of Geobacter bemidjiensis BEM.</title>
        <authorList>
            <consortium name="US DOE Joint Genome Institute"/>
            <person name="Lucas S."/>
            <person name="Copeland A."/>
            <person name="Lapidus A."/>
            <person name="Glavina del Rio T."/>
            <person name="Dalin E."/>
            <person name="Tice H."/>
            <person name="Bruce D."/>
            <person name="Goodwin L."/>
            <person name="Pitluck S."/>
            <person name="Kiss H."/>
            <person name="Brettin T."/>
            <person name="Detter J.C."/>
            <person name="Han C."/>
            <person name="Kuske C.R."/>
            <person name="Schmutz J."/>
            <person name="Larimer F."/>
            <person name="Land M."/>
            <person name="Hauser L."/>
            <person name="Kyrpides N."/>
            <person name="Lykidis A."/>
            <person name="Lovley D."/>
            <person name="Richardson P."/>
        </authorList>
    </citation>
    <scope>NUCLEOTIDE SEQUENCE [LARGE SCALE GENOMIC DNA]</scope>
    <source>
        <strain evidence="10">ATCC BAA-1014 / DSM 16622 / JCM 12645 / Bem</strain>
    </source>
</reference>
<dbReference type="GO" id="GO:0003677">
    <property type="term" value="F:DNA binding"/>
    <property type="evidence" value="ECO:0007669"/>
    <property type="project" value="UniProtKB-KW"/>
</dbReference>